<dbReference type="EMBL" id="JBHUFV010000083">
    <property type="protein sequence ID" value="MFD1939564.1"/>
    <property type="molecule type" value="Genomic_DNA"/>
</dbReference>
<dbReference type="Proteomes" id="UP001597368">
    <property type="component" value="Unassembled WGS sequence"/>
</dbReference>
<evidence type="ECO:0000256" key="2">
    <source>
        <dbReference type="SAM" id="SignalP"/>
    </source>
</evidence>
<feature type="region of interest" description="Disordered" evidence="1">
    <location>
        <begin position="24"/>
        <end position="46"/>
    </location>
</feature>
<name>A0ABW4TE79_9ACTN</name>
<evidence type="ECO:0000256" key="1">
    <source>
        <dbReference type="SAM" id="MobiDB-lite"/>
    </source>
</evidence>
<dbReference type="RefSeq" id="WP_379581949.1">
    <property type="nucleotide sequence ID" value="NZ_JBHUFV010000083.1"/>
</dbReference>
<feature type="signal peptide" evidence="2">
    <location>
        <begin position="1"/>
        <end position="27"/>
    </location>
</feature>
<protein>
    <submittedName>
        <fullName evidence="3">Uncharacterized protein</fullName>
    </submittedName>
</protein>
<sequence>MKERMRRAGVAAAVATLCATGCGTSSSATTSAPATTFPDAGTSPSAATADGEALLLEAGQLGGGREWTATATAEAAWADLPADRVPCGVTAIAPGAEKTIRRDFRAADGTVVWELLLTAPGEGVQRFKRFYAECGAVGEVESPGGQGGPATVARLAGGVQVATATDDRLIVVGGTLDEAGLRRVGDLARTRASGG</sequence>
<comment type="caution">
    <text evidence="3">The sequence shown here is derived from an EMBL/GenBank/DDBJ whole genome shotgun (WGS) entry which is preliminary data.</text>
</comment>
<reference evidence="4" key="1">
    <citation type="journal article" date="2019" name="Int. J. Syst. Evol. Microbiol.">
        <title>The Global Catalogue of Microorganisms (GCM) 10K type strain sequencing project: providing services to taxonomists for standard genome sequencing and annotation.</title>
        <authorList>
            <consortium name="The Broad Institute Genomics Platform"/>
            <consortium name="The Broad Institute Genome Sequencing Center for Infectious Disease"/>
            <person name="Wu L."/>
            <person name="Ma J."/>
        </authorList>
    </citation>
    <scope>NUCLEOTIDE SEQUENCE [LARGE SCALE GENOMIC DNA]</scope>
    <source>
        <strain evidence="4">ICMP 6774ER</strain>
    </source>
</reference>
<feature type="compositionally biased region" description="Low complexity" evidence="1">
    <location>
        <begin position="24"/>
        <end position="36"/>
    </location>
</feature>
<feature type="chain" id="PRO_5047462785" evidence="2">
    <location>
        <begin position="28"/>
        <end position="195"/>
    </location>
</feature>
<proteinExistence type="predicted"/>
<keyword evidence="4" id="KW-1185">Reference proteome</keyword>
<organism evidence="3 4">
    <name type="scientific">Nonomuraea mangrovi</name>
    <dbReference type="NCBI Taxonomy" id="2316207"/>
    <lineage>
        <taxon>Bacteria</taxon>
        <taxon>Bacillati</taxon>
        <taxon>Actinomycetota</taxon>
        <taxon>Actinomycetes</taxon>
        <taxon>Streptosporangiales</taxon>
        <taxon>Streptosporangiaceae</taxon>
        <taxon>Nonomuraea</taxon>
    </lineage>
</organism>
<gene>
    <name evidence="3" type="ORF">ACFSKW_49695</name>
</gene>
<evidence type="ECO:0000313" key="4">
    <source>
        <dbReference type="Proteomes" id="UP001597368"/>
    </source>
</evidence>
<accession>A0ABW4TE79</accession>
<evidence type="ECO:0000313" key="3">
    <source>
        <dbReference type="EMBL" id="MFD1939564.1"/>
    </source>
</evidence>
<keyword evidence="2" id="KW-0732">Signal</keyword>